<dbReference type="Gene3D" id="2.40.30.10">
    <property type="entry name" value="Translation factors"/>
    <property type="match status" value="1"/>
</dbReference>
<dbReference type="InterPro" id="IPR001433">
    <property type="entry name" value="OxRdtase_FAD/NAD-bd"/>
</dbReference>
<keyword evidence="1" id="KW-0001">2Fe-2S</keyword>
<dbReference type="EMBL" id="MHFR01000005">
    <property type="protein sequence ID" value="OGW99481.1"/>
    <property type="molecule type" value="Genomic_DNA"/>
</dbReference>
<feature type="domain" description="FAD-binding FR-type" evidence="2">
    <location>
        <begin position="5"/>
        <end position="100"/>
    </location>
</feature>
<evidence type="ECO:0000256" key="1">
    <source>
        <dbReference type="PIRSR" id="PIRSR006816-2"/>
    </source>
</evidence>
<dbReference type="PANTHER" id="PTHR43513">
    <property type="entry name" value="DIHYDROOROTATE DEHYDROGENASE B (NAD(+)), ELECTRON TRANSFER SUBUNIT"/>
    <property type="match status" value="1"/>
</dbReference>
<dbReference type="GO" id="GO:0046872">
    <property type="term" value="F:metal ion binding"/>
    <property type="evidence" value="ECO:0007669"/>
    <property type="project" value="UniProtKB-KW"/>
</dbReference>
<comment type="cofactor">
    <cofactor evidence="1">
        <name>[2Fe-2S] cluster</name>
        <dbReference type="ChEBI" id="CHEBI:190135"/>
    </cofactor>
    <text evidence="1">Binds 1 [2Fe-2S] cluster per subunit.</text>
</comment>
<dbReference type="InterPro" id="IPR039261">
    <property type="entry name" value="FNR_nucleotide-bd"/>
</dbReference>
<dbReference type="InterPro" id="IPR017938">
    <property type="entry name" value="Riboflavin_synthase-like_b-brl"/>
</dbReference>
<proteinExistence type="predicted"/>
<dbReference type="InterPro" id="IPR008333">
    <property type="entry name" value="Cbr1-like_FAD-bd_dom"/>
</dbReference>
<dbReference type="AlphaFoldDB" id="A0A1G1L2U2"/>
<dbReference type="SUPFAM" id="SSF52343">
    <property type="entry name" value="Ferredoxin reductase-like, C-terminal NADP-linked domain"/>
    <property type="match status" value="1"/>
</dbReference>
<feature type="binding site" evidence="1">
    <location>
        <position position="252"/>
    </location>
    <ligand>
        <name>[2Fe-2S] cluster</name>
        <dbReference type="ChEBI" id="CHEBI:190135"/>
    </ligand>
</feature>
<dbReference type="Gene3D" id="3.40.50.80">
    <property type="entry name" value="Nucleotide-binding domain of ferredoxin-NADP reductase (FNR) module"/>
    <property type="match status" value="1"/>
</dbReference>
<keyword evidence="1" id="KW-0408">Iron</keyword>
<dbReference type="PRINTS" id="PR00410">
    <property type="entry name" value="PHEHYDRXLASE"/>
</dbReference>
<dbReference type="CDD" id="cd06221">
    <property type="entry name" value="sulfite_reductase_like"/>
    <property type="match status" value="1"/>
</dbReference>
<reference evidence="3 4" key="1">
    <citation type="journal article" date="2016" name="Nat. Commun.">
        <title>Thousands of microbial genomes shed light on interconnected biogeochemical processes in an aquifer system.</title>
        <authorList>
            <person name="Anantharaman K."/>
            <person name="Brown C.T."/>
            <person name="Hug L.A."/>
            <person name="Sharon I."/>
            <person name="Castelle C.J."/>
            <person name="Probst A.J."/>
            <person name="Thomas B.C."/>
            <person name="Singh A."/>
            <person name="Wilkins M.J."/>
            <person name="Karaoz U."/>
            <person name="Brodie E.L."/>
            <person name="Williams K.H."/>
            <person name="Hubbard S.S."/>
            <person name="Banfield J.F."/>
        </authorList>
    </citation>
    <scope>NUCLEOTIDE SEQUENCE [LARGE SCALE GENOMIC DNA]</scope>
</reference>
<keyword evidence="1" id="KW-0479">Metal-binding</keyword>
<evidence type="ECO:0000259" key="2">
    <source>
        <dbReference type="PROSITE" id="PS51384"/>
    </source>
</evidence>
<feature type="binding site" evidence="1">
    <location>
        <position position="241"/>
    </location>
    <ligand>
        <name>[2Fe-2S] cluster</name>
        <dbReference type="ChEBI" id="CHEBI:190135"/>
    </ligand>
</feature>
<dbReference type="InterPro" id="IPR012165">
    <property type="entry name" value="Cyt_c3_hydrogenase_gsu"/>
</dbReference>
<dbReference type="Pfam" id="PF00175">
    <property type="entry name" value="NAD_binding_1"/>
    <property type="match status" value="1"/>
</dbReference>
<evidence type="ECO:0000313" key="3">
    <source>
        <dbReference type="EMBL" id="OGW99481.1"/>
    </source>
</evidence>
<name>A0A1G1L2U2_9BACT</name>
<dbReference type="PROSITE" id="PS51384">
    <property type="entry name" value="FAD_FR"/>
    <property type="match status" value="1"/>
</dbReference>
<accession>A0A1G1L2U2</accession>
<organism evidence="3 4">
    <name type="scientific">Candidatus Danuiimicrobium aquiferis</name>
    <dbReference type="NCBI Taxonomy" id="1801832"/>
    <lineage>
        <taxon>Bacteria</taxon>
        <taxon>Pseudomonadati</taxon>
        <taxon>Candidatus Omnitrophota</taxon>
        <taxon>Candidatus Danuiimicrobium</taxon>
    </lineage>
</organism>
<dbReference type="Pfam" id="PF10418">
    <property type="entry name" value="DHODB_Fe-S_bind"/>
    <property type="match status" value="1"/>
</dbReference>
<comment type="caution">
    <text evidence="3">The sequence shown here is derived from an EMBL/GenBank/DDBJ whole genome shotgun (WGS) entry which is preliminary data.</text>
</comment>
<dbReference type="InterPro" id="IPR019480">
    <property type="entry name" value="Dihydroorotate_DH_Fe-S-bd"/>
</dbReference>
<dbReference type="SUPFAM" id="SSF63380">
    <property type="entry name" value="Riboflavin synthase domain-like"/>
    <property type="match status" value="1"/>
</dbReference>
<sequence>MNNPYRPVETDVLEAIQETPTIKTIKVKPKERMSFQTGQFMEITIPGVGEIPATPSSNPASTEIMQFSIMRVGKVTEKIHQLKAGDTIGLRGPLGAGYPVDSFKGKELVVVGGGCGFAPLRSLMYELFNRSGQFKSLYFRGGCKSPKEMVYRKETEDWGKRPDLNLRLTVDVGDETWKGNVGVVTTILDDIKVNFPEAIGVVCGPPIMMKFAIKKLLEMGFQESKIYLSMEKNMSCGIGKCGHCRLGTYYCCKDGPVFTYDKIKNFHEIWD</sequence>
<dbReference type="GO" id="GO:0050660">
    <property type="term" value="F:flavin adenine dinucleotide binding"/>
    <property type="evidence" value="ECO:0007669"/>
    <property type="project" value="InterPro"/>
</dbReference>
<keyword evidence="1" id="KW-0411">Iron-sulfur</keyword>
<dbReference type="GO" id="GO:0006221">
    <property type="term" value="P:pyrimidine nucleotide biosynthetic process"/>
    <property type="evidence" value="ECO:0007669"/>
    <property type="project" value="InterPro"/>
</dbReference>
<protein>
    <recommendedName>
        <fullName evidence="2">FAD-binding FR-type domain-containing protein</fullName>
    </recommendedName>
</protein>
<dbReference type="GO" id="GO:0051537">
    <property type="term" value="F:2 iron, 2 sulfur cluster binding"/>
    <property type="evidence" value="ECO:0007669"/>
    <property type="project" value="UniProtKB-KW"/>
</dbReference>
<dbReference type="Pfam" id="PF00970">
    <property type="entry name" value="FAD_binding_6"/>
    <property type="match status" value="1"/>
</dbReference>
<evidence type="ECO:0000313" key="4">
    <source>
        <dbReference type="Proteomes" id="UP000178187"/>
    </source>
</evidence>
<dbReference type="InterPro" id="IPR050353">
    <property type="entry name" value="PyrK_electron_transfer"/>
</dbReference>
<gene>
    <name evidence="3" type="ORF">A3G33_01005</name>
</gene>
<feature type="binding site" evidence="1">
    <location>
        <position position="244"/>
    </location>
    <ligand>
        <name>[2Fe-2S] cluster</name>
        <dbReference type="ChEBI" id="CHEBI:190135"/>
    </ligand>
</feature>
<dbReference type="PANTHER" id="PTHR43513:SF1">
    <property type="entry name" value="ANAEROBIC SULFITE REDUCTASE SUBUNIT B"/>
    <property type="match status" value="1"/>
</dbReference>
<dbReference type="PIRSF" id="PIRSF006816">
    <property type="entry name" value="Cyc3_hyd_g"/>
    <property type="match status" value="1"/>
</dbReference>
<dbReference type="GO" id="GO:0016491">
    <property type="term" value="F:oxidoreductase activity"/>
    <property type="evidence" value="ECO:0007669"/>
    <property type="project" value="InterPro"/>
</dbReference>
<dbReference type="Proteomes" id="UP000178187">
    <property type="component" value="Unassembled WGS sequence"/>
</dbReference>
<feature type="binding site" evidence="1">
    <location>
        <position position="236"/>
    </location>
    <ligand>
        <name>[2Fe-2S] cluster</name>
        <dbReference type="ChEBI" id="CHEBI:190135"/>
    </ligand>
</feature>
<dbReference type="InterPro" id="IPR017927">
    <property type="entry name" value="FAD-bd_FR_type"/>
</dbReference>